<evidence type="ECO:0000313" key="1">
    <source>
        <dbReference type="EMBL" id="KAL2058913.1"/>
    </source>
</evidence>
<accession>A0ABR4BRG0</accession>
<proteinExistence type="predicted"/>
<dbReference type="Proteomes" id="UP001590951">
    <property type="component" value="Unassembled WGS sequence"/>
</dbReference>
<reference evidence="1 2" key="1">
    <citation type="submission" date="2024-09" db="EMBL/GenBank/DDBJ databases">
        <title>Rethinking Asexuality: The Enigmatic Case of Functional Sexual Genes in Lepraria (Stereocaulaceae).</title>
        <authorList>
            <person name="Doellman M."/>
            <person name="Sun Y."/>
            <person name="Barcenas-Pena A."/>
            <person name="Lumbsch H.T."/>
            <person name="Grewe F."/>
        </authorList>
    </citation>
    <scope>NUCLEOTIDE SEQUENCE [LARGE SCALE GENOMIC DNA]</scope>
    <source>
        <strain evidence="1 2">Grewe 0041</strain>
    </source>
</reference>
<organism evidence="1 2">
    <name type="scientific">Lepraria finkii</name>
    <dbReference type="NCBI Taxonomy" id="1340010"/>
    <lineage>
        <taxon>Eukaryota</taxon>
        <taxon>Fungi</taxon>
        <taxon>Dikarya</taxon>
        <taxon>Ascomycota</taxon>
        <taxon>Pezizomycotina</taxon>
        <taxon>Lecanoromycetes</taxon>
        <taxon>OSLEUM clade</taxon>
        <taxon>Lecanoromycetidae</taxon>
        <taxon>Lecanorales</taxon>
        <taxon>Lecanorineae</taxon>
        <taxon>Stereocaulaceae</taxon>
        <taxon>Lepraria</taxon>
    </lineage>
</organism>
<evidence type="ECO:0000313" key="2">
    <source>
        <dbReference type="Proteomes" id="UP001590951"/>
    </source>
</evidence>
<dbReference type="EMBL" id="JBHFEH010000001">
    <property type="protein sequence ID" value="KAL2058913.1"/>
    <property type="molecule type" value="Genomic_DNA"/>
</dbReference>
<sequence length="69" mass="7936">MMLREYAESNDSPSIKMERRQDTQLIEEYGQFNLPCNISSVNVTLAMKHAAPQLDVNDLKWILQALRGL</sequence>
<protein>
    <submittedName>
        <fullName evidence="1">Uncharacterized protein</fullName>
    </submittedName>
</protein>
<comment type="caution">
    <text evidence="1">The sequence shown here is derived from an EMBL/GenBank/DDBJ whole genome shotgun (WGS) entry which is preliminary data.</text>
</comment>
<gene>
    <name evidence="1" type="ORF">ABVK25_000205</name>
</gene>
<keyword evidence="2" id="KW-1185">Reference proteome</keyword>
<name>A0ABR4BRG0_9LECA</name>